<protein>
    <recommendedName>
        <fullName evidence="4">Transmembrane protein 135 N-terminal domain-containing protein</fullName>
    </recommendedName>
</protein>
<sequence length="534" mass="60433">MASAPSPNPSASAGNPKVDPILRNALRYTVSAKEYELLHQYLLSRASAVRRRAPRPPRYESFVRSKDDYNAAAIRASLRVFFATQAGLKLWELITTKLIARGRISKPLPKTSIFQSRNLRLSFSLSFILFLHRILYRFFTRLRENLLTPDAAPFRRRNPRVTRVLISRLAPAIGASLAGFSLGLYPSDQLRVTIAIYMVTRAAEFVYNSLEDQGWFQDRPWWFGSWLLMPFAYGQLLHAFVFDRECFPQGYGDFILKRSPNYIQQRPEDYPAQLAWPDTYEIVDSLAEMAHLNWPPFTSPILFPNKETLPPSLTTIAPITDPAHPGIKPLSCAVLHPNDPSCLRTYLTFYIRVFPQFARIFALVLTGMSILRYKSFLATPISSTNALAKSILKLTLSVTGAIGSAWASICLFQHVFPRSFLPTQRFFLGGFLAGFWAFLTRRSGRSNFLYSARMSIDSLWKVGVKRGWWRGVRNGDVWLFVLSLALTNAVYDVNPKAVTGGAVRKSLSVLRGQGWVDRARAKSVVDTRDGEAEE</sequence>
<reference evidence="2 3" key="1">
    <citation type="journal article" date="2016" name="Fungal Biol.">
        <title>The genome of Xylona heveae provides a window into fungal endophytism.</title>
        <authorList>
            <person name="Gazis R."/>
            <person name="Kuo A."/>
            <person name="Riley R."/>
            <person name="LaButti K."/>
            <person name="Lipzen A."/>
            <person name="Lin J."/>
            <person name="Amirebrahimi M."/>
            <person name="Hesse C.N."/>
            <person name="Spatafora J.W."/>
            <person name="Henrissat B."/>
            <person name="Hainaut M."/>
            <person name="Grigoriev I.V."/>
            <person name="Hibbett D.S."/>
        </authorList>
    </citation>
    <scope>NUCLEOTIDE SEQUENCE [LARGE SCALE GENOMIC DNA]</scope>
    <source>
        <strain evidence="2 3">TC161</strain>
    </source>
</reference>
<dbReference type="Proteomes" id="UP000076632">
    <property type="component" value="Unassembled WGS sequence"/>
</dbReference>
<organism evidence="2 3">
    <name type="scientific">Xylona heveae (strain CBS 132557 / TC161)</name>
    <dbReference type="NCBI Taxonomy" id="1328760"/>
    <lineage>
        <taxon>Eukaryota</taxon>
        <taxon>Fungi</taxon>
        <taxon>Dikarya</taxon>
        <taxon>Ascomycota</taxon>
        <taxon>Pezizomycotina</taxon>
        <taxon>Xylonomycetes</taxon>
        <taxon>Xylonales</taxon>
        <taxon>Xylonaceae</taxon>
        <taxon>Xylona</taxon>
    </lineage>
</organism>
<keyword evidence="1" id="KW-0472">Membrane</keyword>
<feature type="transmembrane region" description="Helical" evidence="1">
    <location>
        <begin position="165"/>
        <end position="184"/>
    </location>
</feature>
<keyword evidence="1" id="KW-0812">Transmembrane</keyword>
<dbReference type="InterPro" id="IPR026749">
    <property type="entry name" value="Tmem135"/>
</dbReference>
<feature type="transmembrane region" description="Helical" evidence="1">
    <location>
        <begin position="119"/>
        <end position="136"/>
    </location>
</feature>
<evidence type="ECO:0000313" key="3">
    <source>
        <dbReference type="Proteomes" id="UP000076632"/>
    </source>
</evidence>
<keyword evidence="1" id="KW-1133">Transmembrane helix</keyword>
<dbReference type="RefSeq" id="XP_018188445.1">
    <property type="nucleotide sequence ID" value="XM_018332614.1"/>
</dbReference>
<dbReference type="PANTHER" id="PTHR12459:SF19">
    <property type="entry name" value="TRANSMEMBRANE PROTEIN 135 N-TERMINAL DOMAIN-CONTAINING PROTEIN"/>
    <property type="match status" value="1"/>
</dbReference>
<evidence type="ECO:0008006" key="4">
    <source>
        <dbReference type="Google" id="ProtNLM"/>
    </source>
</evidence>
<keyword evidence="3" id="KW-1185">Reference proteome</keyword>
<evidence type="ECO:0000256" key="1">
    <source>
        <dbReference type="SAM" id="Phobius"/>
    </source>
</evidence>
<feature type="transmembrane region" description="Helical" evidence="1">
    <location>
        <begin position="394"/>
        <end position="416"/>
    </location>
</feature>
<accession>A0A165H2A3</accession>
<gene>
    <name evidence="2" type="ORF">L228DRAFT_247303</name>
</gene>
<dbReference type="OMA" id="ERPWWFG"/>
<dbReference type="InParanoid" id="A0A165H2A3"/>
<dbReference type="EMBL" id="KV407458">
    <property type="protein sequence ID" value="KZF22890.1"/>
    <property type="molecule type" value="Genomic_DNA"/>
</dbReference>
<feature type="transmembrane region" description="Helical" evidence="1">
    <location>
        <begin position="222"/>
        <end position="242"/>
    </location>
</feature>
<proteinExistence type="predicted"/>
<evidence type="ECO:0000313" key="2">
    <source>
        <dbReference type="EMBL" id="KZF22890.1"/>
    </source>
</evidence>
<dbReference type="AlphaFoldDB" id="A0A165H2A3"/>
<name>A0A165H2A3_XYLHT</name>
<dbReference type="OrthoDB" id="291792at2759"/>
<feature type="transmembrane region" description="Helical" evidence="1">
    <location>
        <begin position="422"/>
        <end position="439"/>
    </location>
</feature>
<dbReference type="PANTHER" id="PTHR12459">
    <property type="entry name" value="TRANSMEMBRANE PROTEIN 135-RELATED"/>
    <property type="match status" value="1"/>
</dbReference>
<dbReference type="GeneID" id="28897751"/>